<keyword evidence="2" id="KW-1185">Reference proteome</keyword>
<dbReference type="Proteomes" id="UP000000391">
    <property type="component" value="Chromosome"/>
</dbReference>
<dbReference type="AlphaFoldDB" id="D7E841"/>
<name>D7E841_METEZ</name>
<gene>
    <name evidence="1" type="ordered locus">Metev_0468</name>
</gene>
<dbReference type="HOGENOM" id="CLU_3039034_0_0_2"/>
<sequence length="54" mass="6479">MNDVEKNSFDDCVRCDVDLKDDDTYYTFYKLKNNSIKKGAMYCENCMLNEYKED</sequence>
<organism evidence="1 2">
    <name type="scientific">Methanohalobium evestigatum (strain ATCC BAA-1072 / DSM 3721 / NBRC 107634 / OCM 161 / Z-7303)</name>
    <dbReference type="NCBI Taxonomy" id="644295"/>
    <lineage>
        <taxon>Archaea</taxon>
        <taxon>Methanobacteriati</taxon>
        <taxon>Methanobacteriota</taxon>
        <taxon>Stenosarchaea group</taxon>
        <taxon>Methanomicrobia</taxon>
        <taxon>Methanosarcinales</taxon>
        <taxon>Methanosarcinaceae</taxon>
        <taxon>Methanohalobium</taxon>
    </lineage>
</organism>
<protein>
    <submittedName>
        <fullName evidence="1">Uncharacterized protein</fullName>
    </submittedName>
</protein>
<proteinExistence type="predicted"/>
<dbReference type="KEGG" id="mev:Metev_0468"/>
<dbReference type="RefSeq" id="WP_013193951.1">
    <property type="nucleotide sequence ID" value="NC_014253.1"/>
</dbReference>
<dbReference type="GeneID" id="43316947"/>
<accession>D7E841</accession>
<dbReference type="STRING" id="644295.Metev_0468"/>
<dbReference type="EMBL" id="CP002069">
    <property type="protein sequence ID" value="ADI73383.1"/>
    <property type="molecule type" value="Genomic_DNA"/>
</dbReference>
<evidence type="ECO:0000313" key="2">
    <source>
        <dbReference type="Proteomes" id="UP000000391"/>
    </source>
</evidence>
<reference evidence="1 2" key="1">
    <citation type="submission" date="2010-06" db="EMBL/GenBank/DDBJ databases">
        <title>Complete sequence chromosome of Methanohalobium evestigatum Z-7303.</title>
        <authorList>
            <consortium name="US DOE Joint Genome Institute"/>
            <person name="Lucas S."/>
            <person name="Copeland A."/>
            <person name="Lapidus A."/>
            <person name="Cheng J.-F."/>
            <person name="Bruce D."/>
            <person name="Goodwin L."/>
            <person name="Pitluck S."/>
            <person name="Saunders E."/>
            <person name="Detter J.C."/>
            <person name="Han C."/>
            <person name="Tapia R."/>
            <person name="Land M."/>
            <person name="Hauser L."/>
            <person name="Kyrpides N."/>
            <person name="Mikhailova N."/>
            <person name="Sieprawska-Lupa M."/>
            <person name="Whitman W.B."/>
            <person name="Anderson I."/>
            <person name="Woyke T."/>
        </authorList>
    </citation>
    <scope>NUCLEOTIDE SEQUENCE [LARGE SCALE GENOMIC DNA]</scope>
    <source>
        <strain evidence="2">ATCC BAA-1072 / DSM 3721 / NBRC 107634 / OCM 161 / Z-7303</strain>
    </source>
</reference>
<evidence type="ECO:0000313" key="1">
    <source>
        <dbReference type="EMBL" id="ADI73383.1"/>
    </source>
</evidence>